<reference evidence="1 2" key="1">
    <citation type="submission" date="2020-08" db="EMBL/GenBank/DDBJ databases">
        <title>Genomic Encyclopedia of Type Strains, Phase III (KMG-III): the genomes of soil and plant-associated and newly described type strains.</title>
        <authorList>
            <person name="Whitman W."/>
        </authorList>
    </citation>
    <scope>NUCLEOTIDE SEQUENCE [LARGE SCALE GENOMIC DNA]</scope>
    <source>
        <strain evidence="1 2">CECT 8960</strain>
    </source>
</reference>
<sequence>MHRLRLTPYLRQSPSPAGSVVKLASVGQVRAVLKAVTTPAAIATMRTRLAEQPLYDRIVALWCDTVEGDLPALDGGEVTGGWPCRVWPADWAERRTRLLAESAEVTRHPRSNFTRLRAALVACETDGRALSARDVGWVRRALANTVGKHGAPGSAQRTALREHELSVVAQPTRAAMAAVVAARLDAFPDDGGVPSVDEVAVEVDGRTVPDSITAKVERALEAPVEELVARNVITSGEVLATVLPQITASLLAANIEDPALSALYGQTYAAFRRRRTLLLLNLETQVRFGELPWVAAVEPLRAHRRDAADAARQTLAQTTMLACTAFPHTILPNPLVSEFSALATQADLPLPLVEEVAADIFTGTFTTKFRDDAAVASRVMAGTLYARYYDLPETWSGRTTTRWGRKVADDFAEACVARAAEARTGGAHGVAANGTVLEQSQILTTHNLAVLVDALGLTDRLAAVAPRLAGEALSWAVRRMAVPAVHGHAALVAVKNAAYAWRQGIFFLSFCDPETQQATIDWLRPQLTGTPVLPAVNGLAAIVAGDRFDARGTVPSGRRWLGWSTGAHWALNR</sequence>
<dbReference type="EMBL" id="JACHJQ010000004">
    <property type="protein sequence ID" value="MBB4907810.1"/>
    <property type="molecule type" value="Genomic_DNA"/>
</dbReference>
<evidence type="ECO:0000313" key="1">
    <source>
        <dbReference type="EMBL" id="MBB4907810.1"/>
    </source>
</evidence>
<comment type="caution">
    <text evidence="1">The sequence shown here is derived from an EMBL/GenBank/DDBJ whole genome shotgun (WGS) entry which is preliminary data.</text>
</comment>
<gene>
    <name evidence="1" type="ORF">FHR82_004052</name>
</gene>
<protein>
    <submittedName>
        <fullName evidence="1">Uncharacterized protein</fullName>
    </submittedName>
</protein>
<dbReference type="RefSeq" id="WP_225944085.1">
    <property type="nucleotide sequence ID" value="NZ_JACHJQ010000004.1"/>
</dbReference>
<name>A0A7W7Q692_9PSEU</name>
<evidence type="ECO:0000313" key="2">
    <source>
        <dbReference type="Proteomes" id="UP000520767"/>
    </source>
</evidence>
<dbReference type="Proteomes" id="UP000520767">
    <property type="component" value="Unassembled WGS sequence"/>
</dbReference>
<accession>A0A7W7Q692</accession>
<proteinExistence type="predicted"/>
<organism evidence="1 2">
    <name type="scientific">Actinophytocola algeriensis</name>
    <dbReference type="NCBI Taxonomy" id="1768010"/>
    <lineage>
        <taxon>Bacteria</taxon>
        <taxon>Bacillati</taxon>
        <taxon>Actinomycetota</taxon>
        <taxon>Actinomycetes</taxon>
        <taxon>Pseudonocardiales</taxon>
        <taxon>Pseudonocardiaceae</taxon>
    </lineage>
</organism>
<keyword evidence="2" id="KW-1185">Reference proteome</keyword>
<dbReference type="AlphaFoldDB" id="A0A7W7Q692"/>